<dbReference type="HAMAP" id="MF_01468">
    <property type="entry name" value="RNase_Mini_III"/>
    <property type="match status" value="1"/>
</dbReference>
<dbReference type="SMART" id="SM00535">
    <property type="entry name" value="RIBOc"/>
    <property type="match status" value="1"/>
</dbReference>
<comment type="subunit">
    <text evidence="6">Homodimer.</text>
</comment>
<evidence type="ECO:0000313" key="9">
    <source>
        <dbReference type="Proteomes" id="UP001197875"/>
    </source>
</evidence>
<sequence>MEKSVMDLPEILKEQFGGETADIRTYSPLVLAYIGDGIYDLVIRTLIVRHGSCQPNKLHKRTSALVKASAQSEMIDKLMESLTEEELAVYKRGRNAKSYTMAKNATMKDYRKATGFEALMGYLYLKGETERLVSLVREGLGDTWAEEKKEEDRA</sequence>
<dbReference type="InterPro" id="IPR000999">
    <property type="entry name" value="RNase_III_dom"/>
</dbReference>
<evidence type="ECO:0000256" key="3">
    <source>
        <dbReference type="ARBA" id="ARBA00022722"/>
    </source>
</evidence>
<keyword evidence="6" id="KW-0694">RNA-binding</keyword>
<dbReference type="CDD" id="cd00593">
    <property type="entry name" value="RIBOc"/>
    <property type="match status" value="1"/>
</dbReference>
<evidence type="ECO:0000256" key="4">
    <source>
        <dbReference type="ARBA" id="ARBA00022759"/>
    </source>
</evidence>
<dbReference type="GO" id="GO:0006364">
    <property type="term" value="P:rRNA processing"/>
    <property type="evidence" value="ECO:0007669"/>
    <property type="project" value="UniProtKB-UniRule"/>
</dbReference>
<dbReference type="RefSeq" id="WP_227614554.1">
    <property type="nucleotide sequence ID" value="NZ_JAJEPR010000005.1"/>
</dbReference>
<keyword evidence="3 6" id="KW-0540">Nuclease</keyword>
<evidence type="ECO:0000256" key="1">
    <source>
        <dbReference type="ARBA" id="ARBA00022517"/>
    </source>
</evidence>
<dbReference type="AlphaFoldDB" id="A0AAE3DR81"/>
<dbReference type="GO" id="GO:0004525">
    <property type="term" value="F:ribonuclease III activity"/>
    <property type="evidence" value="ECO:0007669"/>
    <property type="project" value="InterPro"/>
</dbReference>
<keyword evidence="5 6" id="KW-0378">Hydrolase</keyword>
<protein>
    <recommendedName>
        <fullName evidence="6">Mini-ribonuclease 3</fullName>
        <shortName evidence="6">Mini-3</shortName>
        <shortName evidence="6">Mini-RNase 3</shortName>
        <ecNumber evidence="6">3.1.26.-</ecNumber>
    </recommendedName>
    <alternativeName>
        <fullName evidence="6">Mini-RNase III</fullName>
        <shortName evidence="6">Mini-III</shortName>
    </alternativeName>
</protein>
<reference evidence="8 9" key="1">
    <citation type="submission" date="2021-10" db="EMBL/GenBank/DDBJ databases">
        <title>Anaerobic single-cell dispensing facilitates the cultivation of human gut bacteria.</title>
        <authorList>
            <person name="Afrizal A."/>
        </authorList>
    </citation>
    <scope>NUCLEOTIDE SEQUENCE [LARGE SCALE GENOMIC DNA]</scope>
    <source>
        <strain evidence="8 9">CLA-AA-H277</strain>
    </source>
</reference>
<keyword evidence="1 6" id="KW-0690">Ribosome biogenesis</keyword>
<evidence type="ECO:0000256" key="5">
    <source>
        <dbReference type="ARBA" id="ARBA00022801"/>
    </source>
</evidence>
<proteinExistence type="inferred from homology"/>
<accession>A0AAE3DR81</accession>
<keyword evidence="4 6" id="KW-0255">Endonuclease</keyword>
<feature type="domain" description="RNase III" evidence="7">
    <location>
        <begin position="10"/>
        <end position="153"/>
    </location>
</feature>
<name>A0AAE3DR81_9FIRM</name>
<dbReference type="PANTHER" id="PTHR34276:SF1">
    <property type="entry name" value="MINI-RIBONUCLEASE 3"/>
    <property type="match status" value="1"/>
</dbReference>
<feature type="active site" evidence="6">
    <location>
        <position position="36"/>
    </location>
</feature>
<dbReference type="GO" id="GO:0019843">
    <property type="term" value="F:rRNA binding"/>
    <property type="evidence" value="ECO:0007669"/>
    <property type="project" value="UniProtKB-UniRule"/>
</dbReference>
<dbReference type="EMBL" id="JAJEPR010000005">
    <property type="protein sequence ID" value="MCC2189122.1"/>
    <property type="molecule type" value="Genomic_DNA"/>
</dbReference>
<dbReference type="Pfam" id="PF00636">
    <property type="entry name" value="Ribonuclease_3"/>
    <property type="match status" value="1"/>
</dbReference>
<comment type="function">
    <text evidence="6">Involved in correct processing of both the 5' and 3' ends of 23S rRNA precursor. Processes 30S rRNA precursor transcript even in absence of ribonuclease 3 (Rnc); Rnc processes 30S rRNA into smaller rRNA precursors.</text>
</comment>
<keyword evidence="9" id="KW-1185">Reference proteome</keyword>
<comment type="cofactor">
    <cofactor evidence="6">
        <name>Mg(2+)</name>
        <dbReference type="ChEBI" id="CHEBI:18420"/>
    </cofactor>
</comment>
<dbReference type="SUPFAM" id="SSF69065">
    <property type="entry name" value="RNase III domain-like"/>
    <property type="match status" value="1"/>
</dbReference>
<comment type="similarity">
    <text evidence="6">Belongs to the MrnC RNase family.</text>
</comment>
<dbReference type="EC" id="3.1.26.-" evidence="6"/>
<keyword evidence="6" id="KW-0460">Magnesium</keyword>
<evidence type="ECO:0000256" key="6">
    <source>
        <dbReference type="HAMAP-Rule" id="MF_01468"/>
    </source>
</evidence>
<keyword evidence="2 6" id="KW-0698">rRNA processing</keyword>
<evidence type="ECO:0000256" key="2">
    <source>
        <dbReference type="ARBA" id="ARBA00022552"/>
    </source>
</evidence>
<keyword evidence="6" id="KW-0963">Cytoplasm</keyword>
<keyword evidence="6" id="KW-0699">rRNA-binding</keyword>
<organism evidence="8 9">
    <name type="scientific">Fusicatenibacter faecihominis</name>
    <dbReference type="NCBI Taxonomy" id="2881276"/>
    <lineage>
        <taxon>Bacteria</taxon>
        <taxon>Bacillati</taxon>
        <taxon>Bacillota</taxon>
        <taxon>Clostridia</taxon>
        <taxon>Lachnospirales</taxon>
        <taxon>Lachnospiraceae</taxon>
        <taxon>Fusicatenibacter</taxon>
    </lineage>
</organism>
<gene>
    <name evidence="6" type="primary">mrnC</name>
    <name evidence="8" type="ORF">LKD71_04680</name>
</gene>
<dbReference type="GO" id="GO:0005737">
    <property type="term" value="C:cytoplasm"/>
    <property type="evidence" value="ECO:0007669"/>
    <property type="project" value="UniProtKB-SubCell"/>
</dbReference>
<dbReference type="InterPro" id="IPR036389">
    <property type="entry name" value="RNase_III_sf"/>
</dbReference>
<dbReference type="InterPro" id="IPR008226">
    <property type="entry name" value="Mini3_fam"/>
</dbReference>
<dbReference type="Proteomes" id="UP001197875">
    <property type="component" value="Unassembled WGS sequence"/>
</dbReference>
<comment type="caution">
    <text evidence="8">The sequence shown here is derived from an EMBL/GenBank/DDBJ whole genome shotgun (WGS) entry which is preliminary data.</text>
</comment>
<comment type="subcellular location">
    <subcellularLocation>
        <location evidence="6">Cytoplasm</location>
    </subcellularLocation>
</comment>
<evidence type="ECO:0000313" key="8">
    <source>
        <dbReference type="EMBL" id="MCC2189122.1"/>
    </source>
</evidence>
<dbReference type="Gene3D" id="1.10.1520.10">
    <property type="entry name" value="Ribonuclease III domain"/>
    <property type="match status" value="1"/>
</dbReference>
<evidence type="ECO:0000259" key="7">
    <source>
        <dbReference type="SMART" id="SM00535"/>
    </source>
</evidence>
<dbReference type="PANTHER" id="PTHR34276">
    <property type="entry name" value="MINI-RIBONUCLEASE 3"/>
    <property type="match status" value="1"/>
</dbReference>